<evidence type="ECO:0000256" key="10">
    <source>
        <dbReference type="ARBA" id="ARBA00022781"/>
    </source>
</evidence>
<keyword evidence="15" id="KW-0496">Mitochondrion</keyword>
<dbReference type="Pfam" id="PF02326">
    <property type="entry name" value="YMF19"/>
    <property type="match status" value="1"/>
</dbReference>
<dbReference type="GO" id="GO:0031966">
    <property type="term" value="C:mitochondrial membrane"/>
    <property type="evidence" value="ECO:0007669"/>
    <property type="project" value="UniProtKB-SubCell"/>
</dbReference>
<comment type="subcellular location">
    <subcellularLocation>
        <location evidence="2">Mitochondrion membrane</location>
        <topology evidence="2">Single-pass membrane protein</topology>
    </subcellularLocation>
</comment>
<keyword evidence="11" id="KW-0067">ATP-binding</keyword>
<keyword evidence="16 21" id="KW-0472">Membrane</keyword>
<comment type="similarity">
    <text evidence="3">Belongs to the ATPase protein YMF19 family.</text>
</comment>
<evidence type="ECO:0000256" key="9">
    <source>
        <dbReference type="ARBA" id="ARBA00022741"/>
    </source>
</evidence>
<dbReference type="InterPro" id="IPR044975">
    <property type="entry name" value="YMF19-like"/>
</dbReference>
<keyword evidence="13 21" id="KW-1133">Transmembrane helix</keyword>
<dbReference type="GO" id="GO:0005524">
    <property type="term" value="F:ATP binding"/>
    <property type="evidence" value="ECO:0007669"/>
    <property type="project" value="UniProtKB-KW"/>
</dbReference>
<keyword evidence="10" id="KW-0375">Hydrogen ion transport</keyword>
<evidence type="ECO:0000256" key="4">
    <source>
        <dbReference type="ARBA" id="ARBA00011648"/>
    </source>
</evidence>
<name>A0AAP0BDR6_9ASPA</name>
<sequence>MLFLLSCFPTRLLVPPTSLLGFPVFEAIDCVRTGYGILEGLLTSRSTSKRCNVFADIASCAFCSVRRLETLSTGERESPYIVSSVHPRRDVLYTAIEGKTCPEVNLSMGQKEITIGKGSHWKRETCEFDSRSIHVQQSLSMLELLMVNYEMLEDVSYQERVASNGGSSSVRDSGRRPDARTKGVGDQLPSRSLSIARIEKLKISKEGVFFCLEGDEKRMPQPDKLSFFDTILLVMPFLFYFFILICNDGDGILGISRILKLRNQLLSHRGNKIRSNDPNILEDISRKGSSTGVSYMYSIFFEVSQWCKTVDFLGK</sequence>
<dbReference type="InterPro" id="IPR003319">
    <property type="entry name" value="YMF19-like_N"/>
</dbReference>
<dbReference type="EC" id="7.1.2.2" evidence="5"/>
<comment type="subunit">
    <text evidence="4">F-type ATPases have 2 components, CF(1) - the catalytic core - and CF(0) - the membrane proton channel. CF(1) has five subunits: alpha(3), beta(3), gamma(1), delta(1), epsilon(1). CF(0) has three main subunits: a, b and c.</text>
</comment>
<feature type="compositionally biased region" description="Basic and acidic residues" evidence="20">
    <location>
        <begin position="172"/>
        <end position="183"/>
    </location>
</feature>
<evidence type="ECO:0000256" key="2">
    <source>
        <dbReference type="ARBA" id="ARBA00004304"/>
    </source>
</evidence>
<dbReference type="GO" id="GO:1902600">
    <property type="term" value="P:proton transmembrane transport"/>
    <property type="evidence" value="ECO:0007669"/>
    <property type="project" value="UniProtKB-KW"/>
</dbReference>
<proteinExistence type="inferred from homology"/>
<organism evidence="23 24">
    <name type="scientific">Platanthera zijinensis</name>
    <dbReference type="NCBI Taxonomy" id="2320716"/>
    <lineage>
        <taxon>Eukaryota</taxon>
        <taxon>Viridiplantae</taxon>
        <taxon>Streptophyta</taxon>
        <taxon>Embryophyta</taxon>
        <taxon>Tracheophyta</taxon>
        <taxon>Spermatophyta</taxon>
        <taxon>Magnoliopsida</taxon>
        <taxon>Liliopsida</taxon>
        <taxon>Asparagales</taxon>
        <taxon>Orchidaceae</taxon>
        <taxon>Orchidoideae</taxon>
        <taxon>Orchideae</taxon>
        <taxon>Orchidinae</taxon>
        <taxon>Platanthera</taxon>
    </lineage>
</organism>
<evidence type="ECO:0000256" key="21">
    <source>
        <dbReference type="SAM" id="Phobius"/>
    </source>
</evidence>
<keyword evidence="17" id="KW-0066">ATP synthesis</keyword>
<keyword evidence="8 21" id="KW-0812">Transmembrane</keyword>
<evidence type="ECO:0000256" key="14">
    <source>
        <dbReference type="ARBA" id="ARBA00023065"/>
    </source>
</evidence>
<evidence type="ECO:0000256" key="5">
    <source>
        <dbReference type="ARBA" id="ARBA00012473"/>
    </source>
</evidence>
<keyword evidence="12" id="KW-1278">Translocase</keyword>
<evidence type="ECO:0000256" key="18">
    <source>
        <dbReference type="ARBA" id="ARBA00030649"/>
    </source>
</evidence>
<evidence type="ECO:0000256" key="17">
    <source>
        <dbReference type="ARBA" id="ARBA00023310"/>
    </source>
</evidence>
<feature type="transmembrane region" description="Helical" evidence="21">
    <location>
        <begin position="225"/>
        <end position="247"/>
    </location>
</feature>
<evidence type="ECO:0000256" key="15">
    <source>
        <dbReference type="ARBA" id="ARBA00023128"/>
    </source>
</evidence>
<dbReference type="GO" id="GO:0006754">
    <property type="term" value="P:ATP biosynthetic process"/>
    <property type="evidence" value="ECO:0007669"/>
    <property type="project" value="UniProtKB-KW"/>
</dbReference>
<feature type="domain" description="ATP synthase YMF19-like N-terminal" evidence="22">
    <location>
        <begin position="220"/>
        <end position="298"/>
    </location>
</feature>
<gene>
    <name evidence="23" type="primary">YMF19</name>
    <name evidence="23" type="ORF">KSP39_PZI014065</name>
</gene>
<feature type="region of interest" description="Disordered" evidence="20">
    <location>
        <begin position="163"/>
        <end position="188"/>
    </location>
</feature>
<dbReference type="Proteomes" id="UP001418222">
    <property type="component" value="Unassembled WGS sequence"/>
</dbReference>
<dbReference type="AlphaFoldDB" id="A0AAP0BDR6"/>
<reference evidence="23 24" key="1">
    <citation type="journal article" date="2022" name="Nat. Plants">
        <title>Genomes of leafy and leafless Platanthera orchids illuminate the evolution of mycoheterotrophy.</title>
        <authorList>
            <person name="Li M.H."/>
            <person name="Liu K.W."/>
            <person name="Li Z."/>
            <person name="Lu H.C."/>
            <person name="Ye Q.L."/>
            <person name="Zhang D."/>
            <person name="Wang J.Y."/>
            <person name="Li Y.F."/>
            <person name="Zhong Z.M."/>
            <person name="Liu X."/>
            <person name="Yu X."/>
            <person name="Liu D.K."/>
            <person name="Tu X.D."/>
            <person name="Liu B."/>
            <person name="Hao Y."/>
            <person name="Liao X.Y."/>
            <person name="Jiang Y.T."/>
            <person name="Sun W.H."/>
            <person name="Chen J."/>
            <person name="Chen Y.Q."/>
            <person name="Ai Y."/>
            <person name="Zhai J.W."/>
            <person name="Wu S.S."/>
            <person name="Zhou Z."/>
            <person name="Hsiao Y.Y."/>
            <person name="Wu W.L."/>
            <person name="Chen Y.Y."/>
            <person name="Lin Y.F."/>
            <person name="Hsu J.L."/>
            <person name="Li C.Y."/>
            <person name="Wang Z.W."/>
            <person name="Zhao X."/>
            <person name="Zhong W.Y."/>
            <person name="Ma X.K."/>
            <person name="Ma L."/>
            <person name="Huang J."/>
            <person name="Chen G.Z."/>
            <person name="Huang M.Z."/>
            <person name="Huang L."/>
            <person name="Peng D.H."/>
            <person name="Luo Y.B."/>
            <person name="Zou S.Q."/>
            <person name="Chen S.P."/>
            <person name="Lan S."/>
            <person name="Tsai W.C."/>
            <person name="Van de Peer Y."/>
            <person name="Liu Z.J."/>
        </authorList>
    </citation>
    <scope>NUCLEOTIDE SEQUENCE [LARGE SCALE GENOMIC DNA]</scope>
    <source>
        <strain evidence="23">Lor287</strain>
    </source>
</reference>
<evidence type="ECO:0000313" key="23">
    <source>
        <dbReference type="EMBL" id="KAK8936412.1"/>
    </source>
</evidence>
<comment type="function">
    <text evidence="1">This is one of the chains of the nonenzymatic component (CF(0) subunit) of the mitochondrial ATPase complex.</text>
</comment>
<evidence type="ECO:0000313" key="24">
    <source>
        <dbReference type="Proteomes" id="UP001418222"/>
    </source>
</evidence>
<keyword evidence="7" id="KW-0138">CF(0)</keyword>
<evidence type="ECO:0000256" key="1">
    <source>
        <dbReference type="ARBA" id="ARBA00003096"/>
    </source>
</evidence>
<evidence type="ECO:0000256" key="8">
    <source>
        <dbReference type="ARBA" id="ARBA00022692"/>
    </source>
</evidence>
<dbReference type="EMBL" id="JBBWWQ010000011">
    <property type="protein sequence ID" value="KAK8936412.1"/>
    <property type="molecule type" value="Genomic_DNA"/>
</dbReference>
<evidence type="ECO:0000256" key="13">
    <source>
        <dbReference type="ARBA" id="ARBA00022989"/>
    </source>
</evidence>
<accession>A0AAP0BDR6</accession>
<dbReference type="PANTHER" id="PTHR36816:SF1">
    <property type="entry name" value="ATP SYNTHASE PROTEIN YMF19"/>
    <property type="match status" value="1"/>
</dbReference>
<evidence type="ECO:0000259" key="22">
    <source>
        <dbReference type="Pfam" id="PF02326"/>
    </source>
</evidence>
<keyword evidence="14" id="KW-0406">Ion transport</keyword>
<keyword evidence="9" id="KW-0547">Nucleotide-binding</keyword>
<dbReference type="GO" id="GO:0045259">
    <property type="term" value="C:proton-transporting ATP synthase complex"/>
    <property type="evidence" value="ECO:0007669"/>
    <property type="project" value="UniProtKB-KW"/>
</dbReference>
<keyword evidence="24" id="KW-1185">Reference proteome</keyword>
<evidence type="ECO:0000256" key="19">
    <source>
        <dbReference type="ARBA" id="ARBA00048383"/>
    </source>
</evidence>
<evidence type="ECO:0000256" key="3">
    <source>
        <dbReference type="ARBA" id="ARBA00010946"/>
    </source>
</evidence>
<evidence type="ECO:0000256" key="20">
    <source>
        <dbReference type="SAM" id="MobiDB-lite"/>
    </source>
</evidence>
<evidence type="ECO:0000256" key="7">
    <source>
        <dbReference type="ARBA" id="ARBA00022547"/>
    </source>
</evidence>
<dbReference type="PANTHER" id="PTHR36816">
    <property type="entry name" value="ATP SYNTHASE PROTEIN YMF19"/>
    <property type="match status" value="1"/>
</dbReference>
<keyword evidence="6" id="KW-0813">Transport</keyword>
<evidence type="ECO:0000256" key="11">
    <source>
        <dbReference type="ARBA" id="ARBA00022840"/>
    </source>
</evidence>
<evidence type="ECO:0000256" key="6">
    <source>
        <dbReference type="ARBA" id="ARBA00022448"/>
    </source>
</evidence>
<comment type="catalytic activity">
    <reaction evidence="19">
        <text>ATP + H2O + 4 H(+)(in) = ADP + phosphate + 5 H(+)(out)</text>
        <dbReference type="Rhea" id="RHEA:57720"/>
        <dbReference type="ChEBI" id="CHEBI:15377"/>
        <dbReference type="ChEBI" id="CHEBI:15378"/>
        <dbReference type="ChEBI" id="CHEBI:30616"/>
        <dbReference type="ChEBI" id="CHEBI:43474"/>
        <dbReference type="ChEBI" id="CHEBI:456216"/>
        <dbReference type="EC" id="7.1.2.2"/>
    </reaction>
</comment>
<comment type="caution">
    <text evidence="23">The sequence shown here is derived from an EMBL/GenBank/DDBJ whole genome shotgun (WGS) entry which is preliminary data.</text>
</comment>
<evidence type="ECO:0000256" key="12">
    <source>
        <dbReference type="ARBA" id="ARBA00022967"/>
    </source>
</evidence>
<protein>
    <recommendedName>
        <fullName evidence="5">H(+)-transporting two-sector ATPase</fullName>
        <ecNumber evidence="5">7.1.2.2</ecNumber>
    </recommendedName>
    <alternativeName>
        <fullName evidence="18">Mitochondrial protein YMF19</fullName>
    </alternativeName>
</protein>
<evidence type="ECO:0000256" key="16">
    <source>
        <dbReference type="ARBA" id="ARBA00023136"/>
    </source>
</evidence>